<dbReference type="AlphaFoldDB" id="A0A5C5ZHW7"/>
<evidence type="ECO:0008006" key="5">
    <source>
        <dbReference type="Google" id="ProtNLM"/>
    </source>
</evidence>
<sequence>MTLGQEMNSGQEMLFGLGNAINPFQFPLHLKGAKVNLPYSDIDAVVLLLSDESPRSSELMKGVREAAISYRTRGVPLLIPVATSLSVPIPDAIAGMRILHLKSRTKEGYRATADAIDNVLDAYDNIKIAKEEERREVQEKVERSTGEYVQKSLANLKDREHVYRRLSYAWYGVALLSLVGGVAYGVWRAIMLQDKQPSWESLVQVGLVTVLVIGVLGALSRFAFLLGKAFMVESLRNSDRIHAISFGEFYLDAFGDKAEWSEVKEAFQHWNIDKGSTFIEQDAKDVDPQILLTALEIAKAISGARNVQDR</sequence>
<keyword evidence="2" id="KW-0472">Membrane</keyword>
<proteinExistence type="predicted"/>
<feature type="coiled-coil region" evidence="1">
    <location>
        <begin position="116"/>
        <end position="147"/>
    </location>
</feature>
<evidence type="ECO:0000313" key="3">
    <source>
        <dbReference type="EMBL" id="TWT86778.1"/>
    </source>
</evidence>
<dbReference type="Proteomes" id="UP000315440">
    <property type="component" value="Unassembled WGS sequence"/>
</dbReference>
<name>A0A5C5ZHW7_9BACT</name>
<protein>
    <recommendedName>
        <fullName evidence="5">TIR domain-containing protein</fullName>
    </recommendedName>
</protein>
<evidence type="ECO:0000256" key="1">
    <source>
        <dbReference type="SAM" id="Coils"/>
    </source>
</evidence>
<keyword evidence="2" id="KW-0812">Transmembrane</keyword>
<feature type="transmembrane region" description="Helical" evidence="2">
    <location>
        <begin position="202"/>
        <end position="226"/>
    </location>
</feature>
<dbReference type="EMBL" id="SJPQ01000004">
    <property type="protein sequence ID" value="TWT86778.1"/>
    <property type="molecule type" value="Genomic_DNA"/>
</dbReference>
<keyword evidence="1" id="KW-0175">Coiled coil</keyword>
<gene>
    <name evidence="3" type="ORF">Mal64_36080</name>
</gene>
<evidence type="ECO:0000256" key="2">
    <source>
        <dbReference type="SAM" id="Phobius"/>
    </source>
</evidence>
<keyword evidence="4" id="KW-1185">Reference proteome</keyword>
<comment type="caution">
    <text evidence="3">The sequence shown here is derived from an EMBL/GenBank/DDBJ whole genome shotgun (WGS) entry which is preliminary data.</text>
</comment>
<keyword evidence="2" id="KW-1133">Transmembrane helix</keyword>
<accession>A0A5C5ZHW7</accession>
<evidence type="ECO:0000313" key="4">
    <source>
        <dbReference type="Proteomes" id="UP000315440"/>
    </source>
</evidence>
<organism evidence="3 4">
    <name type="scientific">Pseudobythopirellula maris</name>
    <dbReference type="NCBI Taxonomy" id="2527991"/>
    <lineage>
        <taxon>Bacteria</taxon>
        <taxon>Pseudomonadati</taxon>
        <taxon>Planctomycetota</taxon>
        <taxon>Planctomycetia</taxon>
        <taxon>Pirellulales</taxon>
        <taxon>Lacipirellulaceae</taxon>
        <taxon>Pseudobythopirellula</taxon>
    </lineage>
</organism>
<reference evidence="3 4" key="1">
    <citation type="submission" date="2019-02" db="EMBL/GenBank/DDBJ databases">
        <title>Deep-cultivation of Planctomycetes and their phenomic and genomic characterization uncovers novel biology.</title>
        <authorList>
            <person name="Wiegand S."/>
            <person name="Jogler M."/>
            <person name="Boedeker C."/>
            <person name="Pinto D."/>
            <person name="Vollmers J."/>
            <person name="Rivas-Marin E."/>
            <person name="Kohn T."/>
            <person name="Peeters S.H."/>
            <person name="Heuer A."/>
            <person name="Rast P."/>
            <person name="Oberbeckmann S."/>
            <person name="Bunk B."/>
            <person name="Jeske O."/>
            <person name="Meyerdierks A."/>
            <person name="Storesund J.E."/>
            <person name="Kallscheuer N."/>
            <person name="Luecker S."/>
            <person name="Lage O.M."/>
            <person name="Pohl T."/>
            <person name="Merkel B.J."/>
            <person name="Hornburger P."/>
            <person name="Mueller R.-W."/>
            <person name="Bruemmer F."/>
            <person name="Labrenz M."/>
            <person name="Spormann A.M."/>
            <person name="Op Den Camp H."/>
            <person name="Overmann J."/>
            <person name="Amann R."/>
            <person name="Jetten M.S.M."/>
            <person name="Mascher T."/>
            <person name="Medema M.H."/>
            <person name="Devos D.P."/>
            <person name="Kaster A.-K."/>
            <person name="Ovreas L."/>
            <person name="Rohde M."/>
            <person name="Galperin M.Y."/>
            <person name="Jogler C."/>
        </authorList>
    </citation>
    <scope>NUCLEOTIDE SEQUENCE [LARGE SCALE GENOMIC DNA]</scope>
    <source>
        <strain evidence="3 4">Mal64</strain>
    </source>
</reference>
<feature type="transmembrane region" description="Helical" evidence="2">
    <location>
        <begin position="168"/>
        <end position="190"/>
    </location>
</feature>